<accession>W4M6D7</accession>
<name>W4M6D7_9BACT</name>
<dbReference type="EMBL" id="AZHX01000876">
    <property type="protein sequence ID" value="ETX05753.1"/>
    <property type="molecule type" value="Genomic_DNA"/>
</dbReference>
<evidence type="ECO:0000256" key="3">
    <source>
        <dbReference type="PIRSR" id="PIRSR640198-3"/>
    </source>
</evidence>
<evidence type="ECO:0000259" key="4">
    <source>
        <dbReference type="PROSITE" id="PS51459"/>
    </source>
</evidence>
<dbReference type="PANTHER" id="PTHR13504">
    <property type="entry name" value="FIDO DOMAIN-CONTAINING PROTEIN DDB_G0283145"/>
    <property type="match status" value="1"/>
</dbReference>
<feature type="domain" description="Fido" evidence="4">
    <location>
        <begin position="98"/>
        <end position="234"/>
    </location>
</feature>
<feature type="active site" evidence="1">
    <location>
        <position position="177"/>
    </location>
</feature>
<dbReference type="InterPro" id="IPR003812">
    <property type="entry name" value="Fido"/>
</dbReference>
<dbReference type="Gene3D" id="1.10.3290.10">
    <property type="entry name" value="Fido-like domain"/>
    <property type="match status" value="1"/>
</dbReference>
<organism evidence="5 6">
    <name type="scientific">Candidatus Entotheonella gemina</name>
    <dbReference type="NCBI Taxonomy" id="1429439"/>
    <lineage>
        <taxon>Bacteria</taxon>
        <taxon>Pseudomonadati</taxon>
        <taxon>Nitrospinota/Tectimicrobiota group</taxon>
        <taxon>Candidatus Tectimicrobiota</taxon>
        <taxon>Candidatus Entotheonellia</taxon>
        <taxon>Candidatus Entotheonellales</taxon>
        <taxon>Candidatus Entotheonellaceae</taxon>
        <taxon>Candidatus Entotheonella</taxon>
    </lineage>
</organism>
<dbReference type="GO" id="GO:0005524">
    <property type="term" value="F:ATP binding"/>
    <property type="evidence" value="ECO:0007669"/>
    <property type="project" value="UniProtKB-KW"/>
</dbReference>
<feature type="binding site" evidence="2">
    <location>
        <begin position="181"/>
        <end position="188"/>
    </location>
    <ligand>
        <name>ATP</name>
        <dbReference type="ChEBI" id="CHEBI:30616"/>
    </ligand>
</feature>
<evidence type="ECO:0000313" key="5">
    <source>
        <dbReference type="EMBL" id="ETX05753.1"/>
    </source>
</evidence>
<evidence type="ECO:0000313" key="6">
    <source>
        <dbReference type="Proteomes" id="UP000019140"/>
    </source>
</evidence>
<dbReference type="PROSITE" id="PS51459">
    <property type="entry name" value="FIDO"/>
    <property type="match status" value="1"/>
</dbReference>
<keyword evidence="6" id="KW-1185">Reference proteome</keyword>
<reference evidence="5 6" key="1">
    <citation type="journal article" date="2014" name="Nature">
        <title>An environmental bacterial taxon with a large and distinct metabolic repertoire.</title>
        <authorList>
            <person name="Wilson M.C."/>
            <person name="Mori T."/>
            <person name="Ruckert C."/>
            <person name="Uria A.R."/>
            <person name="Helf M.J."/>
            <person name="Takada K."/>
            <person name="Gernert C."/>
            <person name="Steffens U.A."/>
            <person name="Heycke N."/>
            <person name="Schmitt S."/>
            <person name="Rinke C."/>
            <person name="Helfrich E.J."/>
            <person name="Brachmann A.O."/>
            <person name="Gurgui C."/>
            <person name="Wakimoto T."/>
            <person name="Kracht M."/>
            <person name="Crusemann M."/>
            <person name="Hentschel U."/>
            <person name="Abe I."/>
            <person name="Matsunaga S."/>
            <person name="Kalinowski J."/>
            <person name="Takeyama H."/>
            <person name="Piel J."/>
        </authorList>
    </citation>
    <scope>NUCLEOTIDE SEQUENCE [LARGE SCALE GENOMIC DNA]</scope>
    <source>
        <strain evidence="6">TSY2</strain>
    </source>
</reference>
<protein>
    <recommendedName>
        <fullName evidence="4">Fido domain-containing protein</fullName>
    </recommendedName>
</protein>
<feature type="site" description="Important for autoinhibition of adenylyltransferase activity" evidence="3">
    <location>
        <position position="48"/>
    </location>
</feature>
<dbReference type="InterPro" id="IPR036597">
    <property type="entry name" value="Fido-like_dom_sf"/>
</dbReference>
<evidence type="ECO:0000256" key="1">
    <source>
        <dbReference type="PIRSR" id="PIRSR640198-1"/>
    </source>
</evidence>
<dbReference type="HOGENOM" id="CLU_040460_3_1_7"/>
<evidence type="ECO:0000256" key="2">
    <source>
        <dbReference type="PIRSR" id="PIRSR640198-2"/>
    </source>
</evidence>
<dbReference type="AlphaFoldDB" id="W4M6D7"/>
<keyword evidence="2" id="KW-0067">ATP-binding</keyword>
<comment type="caution">
    <text evidence="5">The sequence shown here is derived from an EMBL/GenBank/DDBJ whole genome shotgun (WGS) entry which is preliminary data.</text>
</comment>
<dbReference type="SUPFAM" id="SSF140931">
    <property type="entry name" value="Fic-like"/>
    <property type="match status" value="1"/>
</dbReference>
<proteinExistence type="predicted"/>
<dbReference type="PANTHER" id="PTHR13504:SF38">
    <property type="entry name" value="FIDO DOMAIN-CONTAINING PROTEIN"/>
    <property type="match status" value="1"/>
</dbReference>
<feature type="binding site" evidence="2">
    <location>
        <begin position="213"/>
        <end position="214"/>
    </location>
    <ligand>
        <name>ATP</name>
        <dbReference type="ChEBI" id="CHEBI:30616"/>
    </ligand>
</feature>
<dbReference type="Proteomes" id="UP000019140">
    <property type="component" value="Unassembled WGS sequence"/>
</dbReference>
<gene>
    <name evidence="5" type="ORF">ETSY2_21125</name>
</gene>
<sequence length="313" mass="35495">MMLESRLLTRINQKKAALDALRPLPPGVVRRLHEQLAAEWIYHSNAIEGNTLTLRETQLILETGLTIGGKSLREHLEVVNHQKAIDYVESLLDVTMPITAFHVRTLHQLVLAGIDDDNAGQYRQVPVRIAGARHTPPDAWELNQLMNEWGDWVNGESMTRHSVERAALAHHRLAAIHPFIDGNGRTARLVMNLLLMREGYPPTIIMKANRRQYYRVLAQADGGQERPLVNFAGRAVEQGLTFYLQASTPQVQLPEPDEMWLSLRQAAEGTPYSQDYLSFLARRGRLEAIKHGRNWYTTRAAVEAYKKSVKTSD</sequence>
<dbReference type="Pfam" id="PF02661">
    <property type="entry name" value="Fic"/>
    <property type="match status" value="1"/>
</dbReference>
<keyword evidence="2" id="KW-0547">Nucleotide-binding</keyword>
<dbReference type="PATRIC" id="fig|1429439.4.peg.3589"/>
<dbReference type="InterPro" id="IPR040198">
    <property type="entry name" value="Fido_containing"/>
</dbReference>